<keyword evidence="8" id="KW-1185">Reference proteome</keyword>
<feature type="compositionally biased region" description="Basic and acidic residues" evidence="5">
    <location>
        <begin position="10"/>
        <end position="19"/>
    </location>
</feature>
<comment type="caution">
    <text evidence="7">The sequence shown here is derived from an EMBL/GenBank/DDBJ whole genome shotgun (WGS) entry which is preliminary data.</text>
</comment>
<dbReference type="PANTHER" id="PTHR30055">
    <property type="entry name" value="HTH-TYPE TRANSCRIPTIONAL REGULATOR RUTR"/>
    <property type="match status" value="1"/>
</dbReference>
<keyword evidence="3" id="KW-0804">Transcription</keyword>
<dbReference type="PROSITE" id="PS50977">
    <property type="entry name" value="HTH_TETR_2"/>
    <property type="match status" value="1"/>
</dbReference>
<dbReference type="EMBL" id="JADOUA010000001">
    <property type="protein sequence ID" value="MBG6091630.1"/>
    <property type="molecule type" value="Genomic_DNA"/>
</dbReference>
<dbReference type="AlphaFoldDB" id="A0A931DKE2"/>
<accession>A0A931DKE2</accession>
<dbReference type="RefSeq" id="WP_197013921.1">
    <property type="nucleotide sequence ID" value="NZ_BAABES010000002.1"/>
</dbReference>
<dbReference type="InterPro" id="IPR023772">
    <property type="entry name" value="DNA-bd_HTH_TetR-type_CS"/>
</dbReference>
<dbReference type="Pfam" id="PF00440">
    <property type="entry name" value="TetR_N"/>
    <property type="match status" value="1"/>
</dbReference>
<dbReference type="InterPro" id="IPR009057">
    <property type="entry name" value="Homeodomain-like_sf"/>
</dbReference>
<dbReference type="PANTHER" id="PTHR30055:SF234">
    <property type="entry name" value="HTH-TYPE TRANSCRIPTIONAL REGULATOR BETI"/>
    <property type="match status" value="1"/>
</dbReference>
<dbReference type="Gene3D" id="1.10.10.60">
    <property type="entry name" value="Homeodomain-like"/>
    <property type="match status" value="1"/>
</dbReference>
<keyword evidence="1" id="KW-0805">Transcription regulation</keyword>
<name>A0A931DKE2_9ACTN</name>
<evidence type="ECO:0000259" key="6">
    <source>
        <dbReference type="PROSITE" id="PS50977"/>
    </source>
</evidence>
<feature type="DNA-binding region" description="H-T-H motif" evidence="4">
    <location>
        <begin position="48"/>
        <end position="67"/>
    </location>
</feature>
<feature type="region of interest" description="Disordered" evidence="5">
    <location>
        <begin position="1"/>
        <end position="26"/>
    </location>
</feature>
<organism evidence="7 8">
    <name type="scientific">Actinomadura viridis</name>
    <dbReference type="NCBI Taxonomy" id="58110"/>
    <lineage>
        <taxon>Bacteria</taxon>
        <taxon>Bacillati</taxon>
        <taxon>Actinomycetota</taxon>
        <taxon>Actinomycetes</taxon>
        <taxon>Streptosporangiales</taxon>
        <taxon>Thermomonosporaceae</taxon>
        <taxon>Actinomadura</taxon>
    </lineage>
</organism>
<dbReference type="Proteomes" id="UP000614047">
    <property type="component" value="Unassembled WGS sequence"/>
</dbReference>
<dbReference type="SUPFAM" id="SSF46689">
    <property type="entry name" value="Homeodomain-like"/>
    <property type="match status" value="1"/>
</dbReference>
<evidence type="ECO:0000313" key="7">
    <source>
        <dbReference type="EMBL" id="MBG6091630.1"/>
    </source>
</evidence>
<evidence type="ECO:0000256" key="3">
    <source>
        <dbReference type="ARBA" id="ARBA00023163"/>
    </source>
</evidence>
<sequence length="218" mass="24025">MSAAAPAGRDLPHAPERGRRERKKHRTRMALLDAALDLFLEQGYDATTIDEIVAAVPVSQRTFFRYFATKEDLVTGFKAEHDQIMREALAARPDGERPFVALAAALGAVLRAIAEDDPDGAARFRKVRRVIEANPALMPAQIARMAATERALAALIARRQGVDPDTDVRPRLIVALHTAATRVAFEDCARNDVWDPVLIAARVEETLALARDSLPEWV</sequence>
<reference evidence="7" key="1">
    <citation type="submission" date="2020-11" db="EMBL/GenBank/DDBJ databases">
        <title>Sequencing the genomes of 1000 actinobacteria strains.</title>
        <authorList>
            <person name="Klenk H.-P."/>
        </authorList>
    </citation>
    <scope>NUCLEOTIDE SEQUENCE</scope>
    <source>
        <strain evidence="7">DSM 43175</strain>
    </source>
</reference>
<evidence type="ECO:0000256" key="5">
    <source>
        <dbReference type="SAM" id="MobiDB-lite"/>
    </source>
</evidence>
<dbReference type="InterPro" id="IPR050109">
    <property type="entry name" value="HTH-type_TetR-like_transc_reg"/>
</dbReference>
<evidence type="ECO:0000256" key="1">
    <source>
        <dbReference type="ARBA" id="ARBA00023015"/>
    </source>
</evidence>
<feature type="domain" description="HTH tetR-type" evidence="6">
    <location>
        <begin position="25"/>
        <end position="85"/>
    </location>
</feature>
<dbReference type="GO" id="GO:0000976">
    <property type="term" value="F:transcription cis-regulatory region binding"/>
    <property type="evidence" value="ECO:0007669"/>
    <property type="project" value="TreeGrafter"/>
</dbReference>
<dbReference type="Gene3D" id="1.10.357.10">
    <property type="entry name" value="Tetracycline Repressor, domain 2"/>
    <property type="match status" value="1"/>
</dbReference>
<evidence type="ECO:0000256" key="4">
    <source>
        <dbReference type="PROSITE-ProRule" id="PRU00335"/>
    </source>
</evidence>
<protein>
    <submittedName>
        <fullName evidence="7">AcrR family transcriptional regulator</fullName>
    </submittedName>
</protein>
<evidence type="ECO:0000256" key="2">
    <source>
        <dbReference type="ARBA" id="ARBA00023125"/>
    </source>
</evidence>
<dbReference type="GO" id="GO:0003700">
    <property type="term" value="F:DNA-binding transcription factor activity"/>
    <property type="evidence" value="ECO:0007669"/>
    <property type="project" value="TreeGrafter"/>
</dbReference>
<dbReference type="InterPro" id="IPR041347">
    <property type="entry name" value="MftR_C"/>
</dbReference>
<evidence type="ECO:0000313" key="8">
    <source>
        <dbReference type="Proteomes" id="UP000614047"/>
    </source>
</evidence>
<gene>
    <name evidence="7" type="ORF">IW256_005743</name>
</gene>
<dbReference type="Pfam" id="PF17754">
    <property type="entry name" value="TetR_C_14"/>
    <property type="match status" value="1"/>
</dbReference>
<proteinExistence type="predicted"/>
<dbReference type="PRINTS" id="PR00455">
    <property type="entry name" value="HTHTETR"/>
</dbReference>
<dbReference type="InterPro" id="IPR001647">
    <property type="entry name" value="HTH_TetR"/>
</dbReference>
<keyword evidence="2 4" id="KW-0238">DNA-binding</keyword>
<dbReference type="PROSITE" id="PS01081">
    <property type="entry name" value="HTH_TETR_1"/>
    <property type="match status" value="1"/>
</dbReference>